<dbReference type="Pfam" id="PF01152">
    <property type="entry name" value="Bac_globin"/>
    <property type="match status" value="1"/>
</dbReference>
<organism evidence="5 6">
    <name type="scientific">Desulfosarcina widdelii</name>
    <dbReference type="NCBI Taxonomy" id="947919"/>
    <lineage>
        <taxon>Bacteria</taxon>
        <taxon>Pseudomonadati</taxon>
        <taxon>Thermodesulfobacteriota</taxon>
        <taxon>Desulfobacteria</taxon>
        <taxon>Desulfobacterales</taxon>
        <taxon>Desulfosarcinaceae</taxon>
        <taxon>Desulfosarcina</taxon>
    </lineage>
</organism>
<sequence length="107" mass="12240">MIHQFYDHVIADPELKPFFKDTSMDKLRRMQREFFSAAIDGPITYTGKPLNYIYHGRGIIKHHFALYVGHLLDTLQGLEIDEQDVQDIISRINTFADEITGISGSVG</sequence>
<keyword evidence="6" id="KW-1185">Reference proteome</keyword>
<protein>
    <submittedName>
        <fullName evidence="5">Hemin transporter</fullName>
    </submittedName>
</protein>
<accession>A0A5K7YXF2</accession>
<dbReference type="GO" id="GO:0020037">
    <property type="term" value="F:heme binding"/>
    <property type="evidence" value="ECO:0007669"/>
    <property type="project" value="InterPro"/>
</dbReference>
<dbReference type="InterPro" id="IPR001486">
    <property type="entry name" value="Hemoglobin_trunc"/>
</dbReference>
<reference evidence="5 6" key="1">
    <citation type="submission" date="2019-11" db="EMBL/GenBank/DDBJ databases">
        <title>Comparative genomics of hydrocarbon-degrading Desulfosarcina strains.</title>
        <authorList>
            <person name="Watanabe M."/>
            <person name="Kojima H."/>
            <person name="Fukui M."/>
        </authorList>
    </citation>
    <scope>NUCLEOTIDE SEQUENCE [LARGE SCALE GENOMIC DNA]</scope>
    <source>
        <strain evidence="5 6">PP31</strain>
    </source>
</reference>
<dbReference type="Gene3D" id="1.10.490.10">
    <property type="entry name" value="Globins"/>
    <property type="match status" value="1"/>
</dbReference>
<dbReference type="EMBL" id="AP021875">
    <property type="protein sequence ID" value="BBO72623.1"/>
    <property type="molecule type" value="Genomic_DNA"/>
</dbReference>
<dbReference type="AlphaFoldDB" id="A0A5K7YXF2"/>
<name>A0A5K7YXF2_9BACT</name>
<evidence type="ECO:0000256" key="4">
    <source>
        <dbReference type="ARBA" id="ARBA00023004"/>
    </source>
</evidence>
<dbReference type="SUPFAM" id="SSF46458">
    <property type="entry name" value="Globin-like"/>
    <property type="match status" value="1"/>
</dbReference>
<keyword evidence="4" id="KW-0408">Iron</keyword>
<evidence type="ECO:0000256" key="2">
    <source>
        <dbReference type="ARBA" id="ARBA00022617"/>
    </source>
</evidence>
<keyword evidence="3" id="KW-0479">Metal-binding</keyword>
<dbReference type="InterPro" id="IPR012292">
    <property type="entry name" value="Globin/Proto"/>
</dbReference>
<evidence type="ECO:0000256" key="1">
    <source>
        <dbReference type="ARBA" id="ARBA00022448"/>
    </source>
</evidence>
<dbReference type="CDD" id="cd00454">
    <property type="entry name" value="TrHb1_N"/>
    <property type="match status" value="1"/>
</dbReference>
<gene>
    <name evidence="5" type="primary">glbN</name>
    <name evidence="5" type="ORF">DSCW_00400</name>
</gene>
<proteinExistence type="predicted"/>
<keyword evidence="2" id="KW-0349">Heme</keyword>
<dbReference type="GO" id="GO:0046872">
    <property type="term" value="F:metal ion binding"/>
    <property type="evidence" value="ECO:0007669"/>
    <property type="project" value="UniProtKB-KW"/>
</dbReference>
<keyword evidence="1" id="KW-0813">Transport</keyword>
<dbReference type="GO" id="GO:0019825">
    <property type="term" value="F:oxygen binding"/>
    <property type="evidence" value="ECO:0007669"/>
    <property type="project" value="InterPro"/>
</dbReference>
<dbReference type="InterPro" id="IPR009050">
    <property type="entry name" value="Globin-like_sf"/>
</dbReference>
<evidence type="ECO:0000313" key="6">
    <source>
        <dbReference type="Proteomes" id="UP000427769"/>
    </source>
</evidence>
<evidence type="ECO:0000256" key="3">
    <source>
        <dbReference type="ARBA" id="ARBA00022723"/>
    </source>
</evidence>
<evidence type="ECO:0000313" key="5">
    <source>
        <dbReference type="EMBL" id="BBO72623.1"/>
    </source>
</evidence>
<dbReference type="KEGG" id="dwd:DSCW_00400"/>
<dbReference type="Proteomes" id="UP000427769">
    <property type="component" value="Chromosome"/>
</dbReference>